<reference evidence="2 3" key="1">
    <citation type="submission" date="2019-07" db="EMBL/GenBank/DDBJ databases">
        <title>Genomic Encyclopedia of Archaeal and Bacterial Type Strains, Phase II (KMG-II): from individual species to whole genera.</title>
        <authorList>
            <person name="Goeker M."/>
        </authorList>
    </citation>
    <scope>NUCLEOTIDE SEQUENCE [LARGE SCALE GENOMIC DNA]</scope>
    <source>
        <strain evidence="2 3">ATCC BAA-1854</strain>
    </source>
</reference>
<dbReference type="EMBL" id="VLLI01000018">
    <property type="protein sequence ID" value="TWI94852.1"/>
    <property type="molecule type" value="Genomic_DNA"/>
</dbReference>
<dbReference type="NCBIfam" id="TIGR01200">
    <property type="entry name" value="GLPGLI"/>
    <property type="match status" value="1"/>
</dbReference>
<organism evidence="2 3">
    <name type="scientific">Mucilaginibacter frigoritolerans</name>
    <dbReference type="NCBI Taxonomy" id="652788"/>
    <lineage>
        <taxon>Bacteria</taxon>
        <taxon>Pseudomonadati</taxon>
        <taxon>Bacteroidota</taxon>
        <taxon>Sphingobacteriia</taxon>
        <taxon>Sphingobacteriales</taxon>
        <taxon>Sphingobacteriaceae</taxon>
        <taxon>Mucilaginibacter</taxon>
    </lineage>
</organism>
<feature type="signal peptide" evidence="1">
    <location>
        <begin position="1"/>
        <end position="29"/>
    </location>
</feature>
<sequence>MPAQKIKIMKTIIIAAISSLLLINSPSFSQNAHFTTSGVIEYEKTVNMFALLKKQINKDNEAFYQPIYDQYIKNQPQFKKLKSTLTFSDNKTLFTPVPDENPSGNFFGNNVMVSQTNTIYTDLQTKTFIEQKNVFEEVFLVKDSTRKIRWKITGETREVAGFICRRANAIVLDSVYVVAFYSDQIPVSGGPESFTGLPGMILGLALPHENVTWFTTKITNLIVDGKAILPPKKGKLTNNQDLFKTLLNATKEWGTYKDAYLKAFSL</sequence>
<dbReference type="Proteomes" id="UP000317010">
    <property type="component" value="Unassembled WGS sequence"/>
</dbReference>
<accession>A0A562TMT4</accession>
<dbReference type="InterPro" id="IPR005901">
    <property type="entry name" value="GLPGLI"/>
</dbReference>
<keyword evidence="3" id="KW-1185">Reference proteome</keyword>
<name>A0A562TMT4_9SPHI</name>
<keyword evidence="1" id="KW-0732">Signal</keyword>
<feature type="chain" id="PRO_5022056979" evidence="1">
    <location>
        <begin position="30"/>
        <end position="266"/>
    </location>
</feature>
<protein>
    <submittedName>
        <fullName evidence="2">GLPGLI family protein</fullName>
    </submittedName>
</protein>
<gene>
    <name evidence="2" type="ORF">JN11_04634</name>
</gene>
<proteinExistence type="predicted"/>
<comment type="caution">
    <text evidence="2">The sequence shown here is derived from an EMBL/GenBank/DDBJ whole genome shotgun (WGS) entry which is preliminary data.</text>
</comment>
<evidence type="ECO:0000313" key="3">
    <source>
        <dbReference type="Proteomes" id="UP000317010"/>
    </source>
</evidence>
<evidence type="ECO:0000313" key="2">
    <source>
        <dbReference type="EMBL" id="TWI94852.1"/>
    </source>
</evidence>
<evidence type="ECO:0000256" key="1">
    <source>
        <dbReference type="SAM" id="SignalP"/>
    </source>
</evidence>
<dbReference type="Pfam" id="PF09697">
    <property type="entry name" value="Porph_ging"/>
    <property type="match status" value="1"/>
</dbReference>
<dbReference type="AlphaFoldDB" id="A0A562TMT4"/>